<dbReference type="EMBL" id="LGKO01000002">
    <property type="protein sequence ID" value="KPL83886.1"/>
    <property type="molecule type" value="Genomic_DNA"/>
</dbReference>
<dbReference type="AlphaFoldDB" id="A0A0P6Y3C9"/>
<dbReference type="OrthoDB" id="164128at2"/>
<organism evidence="1 2">
    <name type="scientific">Thermanaerothrix daxensis</name>
    <dbReference type="NCBI Taxonomy" id="869279"/>
    <lineage>
        <taxon>Bacteria</taxon>
        <taxon>Bacillati</taxon>
        <taxon>Chloroflexota</taxon>
        <taxon>Anaerolineae</taxon>
        <taxon>Anaerolineales</taxon>
        <taxon>Anaerolineaceae</taxon>
        <taxon>Thermanaerothrix</taxon>
    </lineage>
</organism>
<dbReference type="Pfam" id="PF05991">
    <property type="entry name" value="NYN_YacP"/>
    <property type="match status" value="1"/>
</dbReference>
<dbReference type="STRING" id="869279.SE15_01260"/>
<dbReference type="Proteomes" id="UP000050544">
    <property type="component" value="Unassembled WGS sequence"/>
</dbReference>
<protein>
    <recommendedName>
        <fullName evidence="3">RNA-binding protein</fullName>
    </recommendedName>
</protein>
<accession>A0A0P6Y3C9</accession>
<sequence length="163" mass="18726">MAYLIDGHNLIPKIPGLSLSAPDDEERLIEMIQRFCQRQRKKAEVFFDQAPPGFAGARHIGLVLVHFVRQGLTADEAIARRLESLGGEARNWTVVTSDHRVQHEARVRRARVVSSETFARWLQEINQSRTSEPSPRETPLSPEEVDYWLQVFKKGKRDRNSPK</sequence>
<dbReference type="InterPro" id="IPR010298">
    <property type="entry name" value="YacP-like"/>
</dbReference>
<evidence type="ECO:0000313" key="2">
    <source>
        <dbReference type="Proteomes" id="UP000050544"/>
    </source>
</evidence>
<reference evidence="1 2" key="1">
    <citation type="submission" date="2015-07" db="EMBL/GenBank/DDBJ databases">
        <title>Whole genome sequence of Thermanaerothrix daxensis DSM 23592.</title>
        <authorList>
            <person name="Hemp J."/>
            <person name="Ward L.M."/>
            <person name="Pace L.A."/>
            <person name="Fischer W.W."/>
        </authorList>
    </citation>
    <scope>NUCLEOTIDE SEQUENCE [LARGE SCALE GENOMIC DNA]</scope>
    <source>
        <strain evidence="1 2">GNS-1</strain>
    </source>
</reference>
<name>A0A0P6Y3C9_9CHLR</name>
<dbReference type="RefSeq" id="WP_054520287.1">
    <property type="nucleotide sequence ID" value="NZ_LGKO01000002.1"/>
</dbReference>
<proteinExistence type="predicted"/>
<gene>
    <name evidence="1" type="ORF">SE15_01260</name>
</gene>
<comment type="caution">
    <text evidence="1">The sequence shown here is derived from an EMBL/GenBank/DDBJ whole genome shotgun (WGS) entry which is preliminary data.</text>
</comment>
<evidence type="ECO:0008006" key="3">
    <source>
        <dbReference type="Google" id="ProtNLM"/>
    </source>
</evidence>
<keyword evidence="2" id="KW-1185">Reference proteome</keyword>
<evidence type="ECO:0000313" key="1">
    <source>
        <dbReference type="EMBL" id="KPL83886.1"/>
    </source>
</evidence>